<dbReference type="PANTHER" id="PTHR37981">
    <property type="entry name" value="LIPASE 2"/>
    <property type="match status" value="1"/>
</dbReference>
<sequence length="296" mass="30663">MRRAHRRAARLISLLAAAGLTATATAATPATAVSASAAEEPARYVAMGDSFSAGSGVWPPDRSAPAICLRSTASYPRIIATTTGAVLADVTCGGADTADLARAQYPGLVRPQFDALSEDTDLVTITIGGNDSNVFVGALLACAAKGATTAGYGNPCQRWYGSHFHDVVRSTTYPAVRQALTDIHARAPHAQVAILGYPWILPAQEGCYTKMPVARGDVPYLRDLQATLNGVIAQAAAETGTTFVDLSEASEGRDACAPAGTRWVEPVLWGTSAVPVHPNALGASEMAAEAMRVLGL</sequence>
<evidence type="ECO:0000256" key="1">
    <source>
        <dbReference type="PIRSR" id="PIRSR637460-1"/>
    </source>
</evidence>
<dbReference type="Pfam" id="PF13472">
    <property type="entry name" value="Lipase_GDSL_2"/>
    <property type="match status" value="1"/>
</dbReference>
<keyword evidence="6" id="KW-1185">Reference proteome</keyword>
<accession>A0A2W5X308</accession>
<dbReference type="InterPro" id="IPR013830">
    <property type="entry name" value="SGNH_hydro"/>
</dbReference>
<dbReference type="EMBL" id="QKWH01000001">
    <property type="protein sequence ID" value="PZR55316.1"/>
    <property type="molecule type" value="Genomic_DNA"/>
</dbReference>
<protein>
    <submittedName>
        <fullName evidence="5">SGNH/GDSL hydrolase family protein</fullName>
    </submittedName>
</protein>
<keyword evidence="5" id="KW-0378">Hydrolase</keyword>
<gene>
    <name evidence="5" type="ORF">DNL40_02795</name>
</gene>
<dbReference type="GO" id="GO:0019433">
    <property type="term" value="P:triglyceride catabolic process"/>
    <property type="evidence" value="ECO:0007669"/>
    <property type="project" value="TreeGrafter"/>
</dbReference>
<feature type="chain" id="PRO_5038741577" evidence="3">
    <location>
        <begin position="27"/>
        <end position="296"/>
    </location>
</feature>
<dbReference type="Proteomes" id="UP000248783">
    <property type="component" value="Unassembled WGS sequence"/>
</dbReference>
<evidence type="ECO:0000313" key="6">
    <source>
        <dbReference type="Proteomes" id="UP000248783"/>
    </source>
</evidence>
<feature type="active site" evidence="1">
    <location>
        <position position="277"/>
    </location>
</feature>
<dbReference type="PANTHER" id="PTHR37981:SF1">
    <property type="entry name" value="SGNH HYDROLASE-TYPE ESTERASE DOMAIN-CONTAINING PROTEIN"/>
    <property type="match status" value="1"/>
</dbReference>
<evidence type="ECO:0000313" key="5">
    <source>
        <dbReference type="EMBL" id="PZR55316.1"/>
    </source>
</evidence>
<evidence type="ECO:0000256" key="2">
    <source>
        <dbReference type="PIRSR" id="PIRSR637460-2"/>
    </source>
</evidence>
<feature type="active site" description="Nucleophile" evidence="1">
    <location>
        <position position="50"/>
    </location>
</feature>
<dbReference type="Gene3D" id="3.40.50.1110">
    <property type="entry name" value="SGNH hydrolase"/>
    <property type="match status" value="1"/>
</dbReference>
<comment type="caution">
    <text evidence="5">The sequence shown here is derived from an EMBL/GenBank/DDBJ whole genome shotgun (WGS) entry which is preliminary data.</text>
</comment>
<keyword evidence="2" id="KW-1015">Disulfide bond</keyword>
<feature type="disulfide bond" evidence="2">
    <location>
        <begin position="68"/>
        <end position="92"/>
    </location>
</feature>
<dbReference type="InterPro" id="IPR037460">
    <property type="entry name" value="SEST-like"/>
</dbReference>
<proteinExistence type="predicted"/>
<organism evidence="5 6">
    <name type="scientific">Xylanimonas oleitrophica</name>
    <dbReference type="NCBI Taxonomy" id="2607479"/>
    <lineage>
        <taxon>Bacteria</taxon>
        <taxon>Bacillati</taxon>
        <taxon>Actinomycetota</taxon>
        <taxon>Actinomycetes</taxon>
        <taxon>Micrococcales</taxon>
        <taxon>Promicromonosporaceae</taxon>
        <taxon>Xylanimonas</taxon>
    </lineage>
</organism>
<dbReference type="RefSeq" id="WP_111249680.1">
    <property type="nucleotide sequence ID" value="NZ_QKWH01000001.1"/>
</dbReference>
<reference evidence="5 6" key="1">
    <citation type="submission" date="2018-06" db="EMBL/GenBank/DDBJ databases">
        <title>Whole genome sequencing of a novel hydrocarbon degrading bacterial strain, PW21 isolated from oil contaminated produced water sample.</title>
        <authorList>
            <person name="Nagkirti P."/>
            <person name="Shaikh A."/>
            <person name="Gowdaman V."/>
            <person name="Engineer A.E."/>
            <person name="Dagar S."/>
            <person name="Dhakephalkar P.K."/>
        </authorList>
    </citation>
    <scope>NUCLEOTIDE SEQUENCE [LARGE SCALE GENOMIC DNA]</scope>
    <source>
        <strain evidence="5 6">PW21</strain>
    </source>
</reference>
<feature type="domain" description="SGNH hydrolase-type esterase" evidence="4">
    <location>
        <begin position="46"/>
        <end position="282"/>
    </location>
</feature>
<evidence type="ECO:0000256" key="3">
    <source>
        <dbReference type="SAM" id="SignalP"/>
    </source>
</evidence>
<name>A0A2W5X308_9MICO</name>
<evidence type="ECO:0000259" key="4">
    <source>
        <dbReference type="Pfam" id="PF13472"/>
    </source>
</evidence>
<feature type="signal peptide" evidence="3">
    <location>
        <begin position="1"/>
        <end position="26"/>
    </location>
</feature>
<dbReference type="CDD" id="cd01823">
    <property type="entry name" value="SEST_like"/>
    <property type="match status" value="1"/>
</dbReference>
<feature type="disulfide bond" evidence="2">
    <location>
        <begin position="207"/>
        <end position="256"/>
    </location>
</feature>
<feature type="disulfide bond" evidence="2">
    <location>
        <begin position="142"/>
        <end position="156"/>
    </location>
</feature>
<dbReference type="AlphaFoldDB" id="A0A2W5X308"/>
<dbReference type="SUPFAM" id="SSF52266">
    <property type="entry name" value="SGNH hydrolase"/>
    <property type="match status" value="1"/>
</dbReference>
<keyword evidence="3" id="KW-0732">Signal</keyword>
<dbReference type="GO" id="GO:0004806">
    <property type="term" value="F:triacylglycerol lipase activity"/>
    <property type="evidence" value="ECO:0007669"/>
    <property type="project" value="TreeGrafter"/>
</dbReference>
<dbReference type="InterPro" id="IPR036514">
    <property type="entry name" value="SGNH_hydro_sf"/>
</dbReference>